<organism evidence="4 5">
    <name type="scientific">Sphingomonas quercus</name>
    <dbReference type="NCBI Taxonomy" id="2842451"/>
    <lineage>
        <taxon>Bacteria</taxon>
        <taxon>Pseudomonadati</taxon>
        <taxon>Pseudomonadota</taxon>
        <taxon>Alphaproteobacteria</taxon>
        <taxon>Sphingomonadales</taxon>
        <taxon>Sphingomonadaceae</taxon>
        <taxon>Sphingomonas</taxon>
    </lineage>
</organism>
<comment type="caution">
    <text evidence="4">The sequence shown here is derived from an EMBL/GenBank/DDBJ whole genome shotgun (WGS) entry which is preliminary data.</text>
</comment>
<dbReference type="InterPro" id="IPR005269">
    <property type="entry name" value="LOG"/>
</dbReference>
<name>A0ABS6BFJ9_9SPHN</name>
<dbReference type="Pfam" id="PF03641">
    <property type="entry name" value="Lysine_decarbox"/>
    <property type="match status" value="1"/>
</dbReference>
<comment type="catalytic activity">
    <reaction evidence="1">
        <text>AMP + H2O = D-ribose 5-phosphate + adenine</text>
        <dbReference type="Rhea" id="RHEA:20129"/>
        <dbReference type="ChEBI" id="CHEBI:15377"/>
        <dbReference type="ChEBI" id="CHEBI:16708"/>
        <dbReference type="ChEBI" id="CHEBI:78346"/>
        <dbReference type="ChEBI" id="CHEBI:456215"/>
        <dbReference type="EC" id="3.2.2.4"/>
    </reaction>
</comment>
<dbReference type="RefSeq" id="WP_216320636.1">
    <property type="nucleotide sequence ID" value="NZ_JAHKRT010000002.1"/>
</dbReference>
<keyword evidence="3" id="KW-0203">Cytokinin biosynthesis</keyword>
<dbReference type="EC" id="3.2.2.n1" evidence="3"/>
<evidence type="ECO:0000256" key="3">
    <source>
        <dbReference type="RuleBase" id="RU363015"/>
    </source>
</evidence>
<accession>A0ABS6BFJ9</accession>
<dbReference type="EMBL" id="JAHKRT010000002">
    <property type="protein sequence ID" value="MBU3077071.1"/>
    <property type="molecule type" value="Genomic_DNA"/>
</dbReference>
<reference evidence="4 5" key="1">
    <citation type="submission" date="2021-06" db="EMBL/GenBank/DDBJ databases">
        <title>Sphingomonas sp. XMGL2, whole genome shotgun sequencing project.</title>
        <authorList>
            <person name="Zhao G."/>
            <person name="Shen L."/>
        </authorList>
    </citation>
    <scope>NUCLEOTIDE SEQUENCE [LARGE SCALE GENOMIC DNA]</scope>
    <source>
        <strain evidence="4 5">XMGL2</strain>
    </source>
</reference>
<evidence type="ECO:0000256" key="2">
    <source>
        <dbReference type="ARBA" id="ARBA00006763"/>
    </source>
</evidence>
<keyword evidence="5" id="KW-1185">Reference proteome</keyword>
<dbReference type="PANTHER" id="PTHR31223">
    <property type="entry name" value="LOG FAMILY PROTEIN YJL055W"/>
    <property type="match status" value="1"/>
</dbReference>
<dbReference type="PANTHER" id="PTHR31223:SF70">
    <property type="entry name" value="LOG FAMILY PROTEIN YJL055W"/>
    <property type="match status" value="1"/>
</dbReference>
<proteinExistence type="inferred from homology"/>
<protein>
    <recommendedName>
        <fullName evidence="3">Cytokinin riboside 5'-monophosphate phosphoribohydrolase</fullName>
        <ecNumber evidence="3">3.2.2.n1</ecNumber>
    </recommendedName>
</protein>
<evidence type="ECO:0000313" key="5">
    <source>
        <dbReference type="Proteomes" id="UP000776276"/>
    </source>
</evidence>
<sequence length="193" mass="20376">MKRIAVYCGSATPADPVYIDSARAVGRSLAERGIGIVYGGGRLGLMGAVADAALAAGGEVIGVIPEALVNGEVAHTGLTRLDIVATMHARKQAFTDLCDGFITLPGGTGTMDELWEAMSWAQLGYHAKPVGLLNVAGFYDGLIAFAATMAGTGFVRPQHRGILIAADTLDELLQRMTAYEPHETIFAMRRDQL</sequence>
<dbReference type="Proteomes" id="UP000776276">
    <property type="component" value="Unassembled WGS sequence"/>
</dbReference>
<evidence type="ECO:0000256" key="1">
    <source>
        <dbReference type="ARBA" id="ARBA00000274"/>
    </source>
</evidence>
<dbReference type="NCBIfam" id="TIGR00730">
    <property type="entry name" value="Rossman fold protein, TIGR00730 family"/>
    <property type="match status" value="1"/>
</dbReference>
<dbReference type="InterPro" id="IPR031100">
    <property type="entry name" value="LOG_fam"/>
</dbReference>
<keyword evidence="3" id="KW-0378">Hydrolase</keyword>
<evidence type="ECO:0000313" key="4">
    <source>
        <dbReference type="EMBL" id="MBU3077071.1"/>
    </source>
</evidence>
<gene>
    <name evidence="4" type="ORF">KOF26_04260</name>
</gene>
<comment type="similarity">
    <text evidence="2 3">Belongs to the LOG family.</text>
</comment>